<proteinExistence type="predicted"/>
<dbReference type="OrthoDB" id="6086999at2"/>
<dbReference type="Pfam" id="PF19630">
    <property type="entry name" value="DUF6134"/>
    <property type="match status" value="1"/>
</dbReference>
<keyword evidence="1" id="KW-0732">Signal</keyword>
<gene>
    <name evidence="2" type="ORF">TH19_18385</name>
</gene>
<evidence type="ECO:0000256" key="1">
    <source>
        <dbReference type="SAM" id="SignalP"/>
    </source>
</evidence>
<feature type="signal peptide" evidence="1">
    <location>
        <begin position="1"/>
        <end position="29"/>
    </location>
</feature>
<dbReference type="Proteomes" id="UP000253226">
    <property type="component" value="Unassembled WGS sequence"/>
</dbReference>
<name>A0A367W0I1_9PROT</name>
<feature type="chain" id="PRO_5017008339" evidence="1">
    <location>
        <begin position="30"/>
        <end position="222"/>
    </location>
</feature>
<comment type="caution">
    <text evidence="2">The sequence shown here is derived from an EMBL/GenBank/DDBJ whole genome shotgun (WGS) entry which is preliminary data.</text>
</comment>
<dbReference type="RefSeq" id="WP_114103722.1">
    <property type="nucleotide sequence ID" value="NZ_JPWF01000014.1"/>
</dbReference>
<evidence type="ECO:0000313" key="3">
    <source>
        <dbReference type="Proteomes" id="UP000253226"/>
    </source>
</evidence>
<organism evidence="2 3">
    <name type="scientific">Thalassospira profundimaris</name>
    <dbReference type="NCBI Taxonomy" id="502049"/>
    <lineage>
        <taxon>Bacteria</taxon>
        <taxon>Pseudomonadati</taxon>
        <taxon>Pseudomonadota</taxon>
        <taxon>Alphaproteobacteria</taxon>
        <taxon>Rhodospirillales</taxon>
        <taxon>Thalassospiraceae</taxon>
        <taxon>Thalassospira</taxon>
    </lineage>
</organism>
<evidence type="ECO:0000313" key="2">
    <source>
        <dbReference type="EMBL" id="RCK32877.1"/>
    </source>
</evidence>
<dbReference type="EMBL" id="JPWF01000014">
    <property type="protein sequence ID" value="RCK32877.1"/>
    <property type="molecule type" value="Genomic_DNA"/>
</dbReference>
<dbReference type="AlphaFoldDB" id="A0A367W0I1"/>
<sequence>MRQRTWKRTISGLITGILALSAVPSLASAQETLNFRVLKDGEPIGYEKVVITPTATGRTVTVDTLTDVRVLFLKFHYDHQRTEQWHGNKLVAVETTTNDDGTHYNWQASYAADCYQLAGKGVGKREACDGAWPLTLWLEDITTKTDLYSVINAEPYAVKIEKVGTENVRIENRETPATHYIMSGDVQRDLWYGTDNKLLKTSFKRKGYDIDFIRVDAMTLQK</sequence>
<protein>
    <submittedName>
        <fullName evidence="2">Uncharacterized protein</fullName>
    </submittedName>
</protein>
<reference evidence="2 3" key="1">
    <citation type="submission" date="2014-07" db="EMBL/GenBank/DDBJ databases">
        <title>Draft genome sequence of Thalassospira profundimaris 35.</title>
        <authorList>
            <person name="Lai Q."/>
            <person name="Shao Z."/>
        </authorList>
    </citation>
    <scope>NUCLEOTIDE SEQUENCE [LARGE SCALE GENOMIC DNA]</scope>
    <source>
        <strain evidence="2 3">35</strain>
    </source>
</reference>
<dbReference type="InterPro" id="IPR045767">
    <property type="entry name" value="DUF6134"/>
</dbReference>
<accession>A0A367W0I1</accession>